<dbReference type="Pfam" id="PF07731">
    <property type="entry name" value="Cu-oxidase_2"/>
    <property type="match status" value="1"/>
</dbReference>
<feature type="domain" description="Plastocyanin-like" evidence="6">
    <location>
        <begin position="160"/>
        <end position="317"/>
    </location>
</feature>
<dbReference type="PANTHER" id="PTHR11709:SF394">
    <property type="entry name" value="FI03373P-RELATED"/>
    <property type="match status" value="1"/>
</dbReference>
<sequence>MYSLPIPAFYLAFGICSLAAPVHDASFTPDYILHITAQNIGIGGIQRYTTVVNGTVPGPELRLTSGETVWIRVYNDIPDRNTTIHWHGLAQAVSPWADGTPMVSQWPIPPHHFFDYRLVIPNDTFGTYFYHSHVGFQSSTASGALIIEDPGIPPYAYNDERTLMFQELFNYTDDQVETRITADPLVWFGETNGFLVNGDTISDYGVVDNATARLNTIEVEPGKMYRLRLVGATTLSYASFAFEGHGGLEIIEADGSYTTPVSVDVMQLGGGERYSVLLHTKTCDELRESGKLDFYMQLESRTRTYVVTNYALLRYHNSCGFPENATHRLSTTSYPAEKPLDLPPVINDFLNHKLEPLFPNDCPTADEVNRRVILNAQQTENGYYIWHDSNVSWSETPVGSQPYTTPTTPYLVALYNDQEAYLPDYDAAIASGGVDPKTKTFPAKIGEVLEIVIQNIGSISVHNQTPGALEAHPWHAHGGHFYDLGSGAGAWSADVMEAGLIGKNPVRRDTTMLFRYNETTQPNEKSGWRVWRLRVENAGVWMVHCHWLQHMIQGMQTVWVFGDAEHVLRVGRPEVEGYLAYGRDVVGRRS</sequence>
<evidence type="ECO:0000259" key="6">
    <source>
        <dbReference type="Pfam" id="PF00394"/>
    </source>
</evidence>
<dbReference type="InterPro" id="IPR011706">
    <property type="entry name" value="Cu-oxidase_C"/>
</dbReference>
<dbReference type="Pfam" id="PF07732">
    <property type="entry name" value="Cu-oxidase_3"/>
    <property type="match status" value="1"/>
</dbReference>
<evidence type="ECO:0000256" key="4">
    <source>
        <dbReference type="ARBA" id="ARBA00023008"/>
    </source>
</evidence>
<dbReference type="InterPro" id="IPR008972">
    <property type="entry name" value="Cupredoxin"/>
</dbReference>
<accession>A0A6A6HXZ4</accession>
<dbReference type="InterPro" id="IPR017762">
    <property type="entry name" value="Multicopper_oxidase_fun"/>
</dbReference>
<evidence type="ECO:0000256" key="3">
    <source>
        <dbReference type="ARBA" id="ARBA00023002"/>
    </source>
</evidence>
<dbReference type="InterPro" id="IPR002355">
    <property type="entry name" value="Cu_oxidase_Cu_BS"/>
</dbReference>
<evidence type="ECO:0000313" key="10">
    <source>
        <dbReference type="Proteomes" id="UP000800094"/>
    </source>
</evidence>
<name>A0A6A6HXZ4_9PLEO</name>
<dbReference type="Proteomes" id="UP000800094">
    <property type="component" value="Unassembled WGS sequence"/>
</dbReference>
<evidence type="ECO:0000259" key="8">
    <source>
        <dbReference type="Pfam" id="PF07732"/>
    </source>
</evidence>
<evidence type="ECO:0000256" key="1">
    <source>
        <dbReference type="ARBA" id="ARBA00010609"/>
    </source>
</evidence>
<keyword evidence="5" id="KW-0732">Signal</keyword>
<dbReference type="PANTHER" id="PTHR11709">
    <property type="entry name" value="MULTI-COPPER OXIDASE"/>
    <property type="match status" value="1"/>
</dbReference>
<feature type="domain" description="Plastocyanin-like" evidence="7">
    <location>
        <begin position="424"/>
        <end position="560"/>
    </location>
</feature>
<dbReference type="GO" id="GO:0016491">
    <property type="term" value="F:oxidoreductase activity"/>
    <property type="evidence" value="ECO:0007669"/>
    <property type="project" value="UniProtKB-KW"/>
</dbReference>
<gene>
    <name evidence="9" type="ORF">BU26DRAFT_495053</name>
</gene>
<protein>
    <submittedName>
        <fullName evidence="9">Multicopper oxidase</fullName>
    </submittedName>
</protein>
<dbReference type="AlphaFoldDB" id="A0A6A6HXZ4"/>
<dbReference type="GO" id="GO:0005507">
    <property type="term" value="F:copper ion binding"/>
    <property type="evidence" value="ECO:0007669"/>
    <property type="project" value="InterPro"/>
</dbReference>
<dbReference type="InterPro" id="IPR011707">
    <property type="entry name" value="Cu-oxidase-like_N"/>
</dbReference>
<feature type="signal peptide" evidence="5">
    <location>
        <begin position="1"/>
        <end position="19"/>
    </location>
</feature>
<organism evidence="9 10">
    <name type="scientific">Trematosphaeria pertusa</name>
    <dbReference type="NCBI Taxonomy" id="390896"/>
    <lineage>
        <taxon>Eukaryota</taxon>
        <taxon>Fungi</taxon>
        <taxon>Dikarya</taxon>
        <taxon>Ascomycota</taxon>
        <taxon>Pezizomycotina</taxon>
        <taxon>Dothideomycetes</taxon>
        <taxon>Pleosporomycetidae</taxon>
        <taxon>Pleosporales</taxon>
        <taxon>Massarineae</taxon>
        <taxon>Trematosphaeriaceae</taxon>
        <taxon>Trematosphaeria</taxon>
    </lineage>
</organism>
<evidence type="ECO:0000313" key="9">
    <source>
        <dbReference type="EMBL" id="KAF2242473.1"/>
    </source>
</evidence>
<keyword evidence="10" id="KW-1185">Reference proteome</keyword>
<dbReference type="EMBL" id="ML987208">
    <property type="protein sequence ID" value="KAF2242473.1"/>
    <property type="molecule type" value="Genomic_DNA"/>
</dbReference>
<dbReference type="PROSITE" id="PS00080">
    <property type="entry name" value="MULTICOPPER_OXIDASE2"/>
    <property type="match status" value="1"/>
</dbReference>
<keyword evidence="3" id="KW-0560">Oxidoreductase</keyword>
<evidence type="ECO:0000256" key="5">
    <source>
        <dbReference type="SAM" id="SignalP"/>
    </source>
</evidence>
<dbReference type="PROSITE" id="PS00079">
    <property type="entry name" value="MULTICOPPER_OXIDASE1"/>
    <property type="match status" value="1"/>
</dbReference>
<evidence type="ECO:0000256" key="2">
    <source>
        <dbReference type="ARBA" id="ARBA00022723"/>
    </source>
</evidence>
<dbReference type="RefSeq" id="XP_033677477.1">
    <property type="nucleotide sequence ID" value="XM_033826206.1"/>
</dbReference>
<dbReference type="InterPro" id="IPR001117">
    <property type="entry name" value="Cu-oxidase_2nd"/>
</dbReference>
<comment type="similarity">
    <text evidence="1">Belongs to the multicopper oxidase family.</text>
</comment>
<dbReference type="Pfam" id="PF00394">
    <property type="entry name" value="Cu-oxidase"/>
    <property type="match status" value="1"/>
</dbReference>
<dbReference type="SUPFAM" id="SSF49503">
    <property type="entry name" value="Cupredoxins"/>
    <property type="match status" value="3"/>
</dbReference>
<dbReference type="GeneID" id="54579536"/>
<feature type="domain" description="Plastocyanin-like" evidence="8">
    <location>
        <begin position="42"/>
        <end position="150"/>
    </location>
</feature>
<keyword evidence="4" id="KW-0186">Copper</keyword>
<dbReference type="OrthoDB" id="2121828at2759"/>
<proteinExistence type="inferred from homology"/>
<feature type="chain" id="PRO_5025393115" evidence="5">
    <location>
        <begin position="20"/>
        <end position="590"/>
    </location>
</feature>
<keyword evidence="2" id="KW-0479">Metal-binding</keyword>
<dbReference type="NCBIfam" id="TIGR03390">
    <property type="entry name" value="ascorbOXfungal"/>
    <property type="match status" value="1"/>
</dbReference>
<dbReference type="InterPro" id="IPR045087">
    <property type="entry name" value="Cu-oxidase_fam"/>
</dbReference>
<reference evidence="9" key="1">
    <citation type="journal article" date="2020" name="Stud. Mycol.">
        <title>101 Dothideomycetes genomes: a test case for predicting lifestyles and emergence of pathogens.</title>
        <authorList>
            <person name="Haridas S."/>
            <person name="Albert R."/>
            <person name="Binder M."/>
            <person name="Bloem J."/>
            <person name="Labutti K."/>
            <person name="Salamov A."/>
            <person name="Andreopoulos B."/>
            <person name="Baker S."/>
            <person name="Barry K."/>
            <person name="Bills G."/>
            <person name="Bluhm B."/>
            <person name="Cannon C."/>
            <person name="Castanera R."/>
            <person name="Culley D."/>
            <person name="Daum C."/>
            <person name="Ezra D."/>
            <person name="Gonzalez J."/>
            <person name="Henrissat B."/>
            <person name="Kuo A."/>
            <person name="Liang C."/>
            <person name="Lipzen A."/>
            <person name="Lutzoni F."/>
            <person name="Magnuson J."/>
            <person name="Mondo S."/>
            <person name="Nolan M."/>
            <person name="Ohm R."/>
            <person name="Pangilinan J."/>
            <person name="Park H.-J."/>
            <person name="Ramirez L."/>
            <person name="Alfaro M."/>
            <person name="Sun H."/>
            <person name="Tritt A."/>
            <person name="Yoshinaga Y."/>
            <person name="Zwiers L.-H."/>
            <person name="Turgeon B."/>
            <person name="Goodwin S."/>
            <person name="Spatafora J."/>
            <person name="Crous P."/>
            <person name="Grigoriev I."/>
        </authorList>
    </citation>
    <scope>NUCLEOTIDE SEQUENCE</scope>
    <source>
        <strain evidence="9">CBS 122368</strain>
    </source>
</reference>
<dbReference type="Gene3D" id="2.60.40.420">
    <property type="entry name" value="Cupredoxins - blue copper proteins"/>
    <property type="match status" value="3"/>
</dbReference>
<evidence type="ECO:0000259" key="7">
    <source>
        <dbReference type="Pfam" id="PF07731"/>
    </source>
</evidence>
<dbReference type="InterPro" id="IPR033138">
    <property type="entry name" value="Cu_oxidase_CS"/>
</dbReference>